<dbReference type="AlphaFoldDB" id="A0A2T0WI06"/>
<dbReference type="OrthoDB" id="820612at2"/>
<keyword evidence="1" id="KW-0732">Signal</keyword>
<sequence>MKIRKISLGLFVVLLAFVSSCRDFVDPNIPYSEFDTGLYLRTIRAASTNSLSLNFFDLQNSRFNVTVEAVDEKEGTSVSSVEVRIRHRRLIPGVGLEYTPAQSGGQRQEVTVATISGSEFTQSPDNRFKRTVIDVSAAAMIQAVGLTADQIEGGDVFEVRLYATDDQGRVFGPDNRSSDVAGGFFYDSPFLYNVAIVCPSDLAGTYRYESTEMQSAFGSCAGTITGEVSLTVADSNNPQIYVVSDATFGFWGCYGDTWGSGNVRLNDSCGILSFSGADKYGDGYTIEVLSNTGSELRFIWVNNSNETGTVTLFANEGRPWPDTLR</sequence>
<evidence type="ECO:0000313" key="3">
    <source>
        <dbReference type="Proteomes" id="UP000238157"/>
    </source>
</evidence>
<name>A0A2T0WI06_9BACT</name>
<evidence type="ECO:0000256" key="1">
    <source>
        <dbReference type="SAM" id="SignalP"/>
    </source>
</evidence>
<comment type="caution">
    <text evidence="2">The sequence shown here is derived from an EMBL/GenBank/DDBJ whole genome shotgun (WGS) entry which is preliminary data.</text>
</comment>
<proteinExistence type="predicted"/>
<accession>A0A2T0WI06</accession>
<keyword evidence="3" id="KW-1185">Reference proteome</keyword>
<evidence type="ECO:0008006" key="4">
    <source>
        <dbReference type="Google" id="ProtNLM"/>
    </source>
</evidence>
<reference evidence="2 3" key="1">
    <citation type="submission" date="2018-03" db="EMBL/GenBank/DDBJ databases">
        <title>Genomic Encyclopedia of Archaeal and Bacterial Type Strains, Phase II (KMG-II): from individual species to whole genera.</title>
        <authorList>
            <person name="Goeker M."/>
        </authorList>
    </citation>
    <scope>NUCLEOTIDE SEQUENCE [LARGE SCALE GENOMIC DNA]</scope>
    <source>
        <strain evidence="2 3">DSM 27929</strain>
    </source>
</reference>
<organism evidence="2 3">
    <name type="scientific">Mongoliibacter ruber</name>
    <dbReference type="NCBI Taxonomy" id="1750599"/>
    <lineage>
        <taxon>Bacteria</taxon>
        <taxon>Pseudomonadati</taxon>
        <taxon>Bacteroidota</taxon>
        <taxon>Cytophagia</taxon>
        <taxon>Cytophagales</taxon>
        <taxon>Cyclobacteriaceae</taxon>
        <taxon>Mongoliibacter</taxon>
    </lineage>
</organism>
<feature type="signal peptide" evidence="1">
    <location>
        <begin position="1"/>
        <end position="25"/>
    </location>
</feature>
<dbReference type="RefSeq" id="WP_106134669.1">
    <property type="nucleotide sequence ID" value="NZ_PVTR01000009.1"/>
</dbReference>
<evidence type="ECO:0000313" key="2">
    <source>
        <dbReference type="EMBL" id="PRY86340.1"/>
    </source>
</evidence>
<gene>
    <name evidence="2" type="ORF">CLW00_109188</name>
</gene>
<dbReference type="PROSITE" id="PS51257">
    <property type="entry name" value="PROKAR_LIPOPROTEIN"/>
    <property type="match status" value="1"/>
</dbReference>
<feature type="chain" id="PRO_5015567409" description="DUF1735 domain-containing protein" evidence="1">
    <location>
        <begin position="26"/>
        <end position="325"/>
    </location>
</feature>
<dbReference type="EMBL" id="PVTR01000009">
    <property type="protein sequence ID" value="PRY86340.1"/>
    <property type="molecule type" value="Genomic_DNA"/>
</dbReference>
<protein>
    <recommendedName>
        <fullName evidence="4">DUF1735 domain-containing protein</fullName>
    </recommendedName>
</protein>
<dbReference type="Proteomes" id="UP000238157">
    <property type="component" value="Unassembled WGS sequence"/>
</dbReference>